<organism evidence="1 2">
    <name type="scientific">Stephania yunnanensis</name>
    <dbReference type="NCBI Taxonomy" id="152371"/>
    <lineage>
        <taxon>Eukaryota</taxon>
        <taxon>Viridiplantae</taxon>
        <taxon>Streptophyta</taxon>
        <taxon>Embryophyta</taxon>
        <taxon>Tracheophyta</taxon>
        <taxon>Spermatophyta</taxon>
        <taxon>Magnoliopsida</taxon>
        <taxon>Ranunculales</taxon>
        <taxon>Menispermaceae</taxon>
        <taxon>Menispermoideae</taxon>
        <taxon>Cissampelideae</taxon>
        <taxon>Stephania</taxon>
    </lineage>
</organism>
<proteinExistence type="predicted"/>
<dbReference type="AlphaFoldDB" id="A0AAP0LDH4"/>
<evidence type="ECO:0000313" key="1">
    <source>
        <dbReference type="EMBL" id="KAK9168976.1"/>
    </source>
</evidence>
<protein>
    <submittedName>
        <fullName evidence="1">Uncharacterized protein</fullName>
    </submittedName>
</protein>
<name>A0AAP0LDH4_9MAGN</name>
<gene>
    <name evidence="1" type="ORF">Syun_001116</name>
</gene>
<dbReference type="Proteomes" id="UP001420932">
    <property type="component" value="Unassembled WGS sequence"/>
</dbReference>
<keyword evidence="2" id="KW-1185">Reference proteome</keyword>
<evidence type="ECO:0000313" key="2">
    <source>
        <dbReference type="Proteomes" id="UP001420932"/>
    </source>
</evidence>
<comment type="caution">
    <text evidence="1">The sequence shown here is derived from an EMBL/GenBank/DDBJ whole genome shotgun (WGS) entry which is preliminary data.</text>
</comment>
<reference evidence="1 2" key="1">
    <citation type="submission" date="2024-01" db="EMBL/GenBank/DDBJ databases">
        <title>Genome assemblies of Stephania.</title>
        <authorList>
            <person name="Yang L."/>
        </authorList>
    </citation>
    <scope>NUCLEOTIDE SEQUENCE [LARGE SCALE GENOMIC DNA]</scope>
    <source>
        <strain evidence="1">YNDBR</strain>
        <tissue evidence="1">Leaf</tissue>
    </source>
</reference>
<dbReference type="EMBL" id="JBBNAF010000001">
    <property type="protein sequence ID" value="KAK9168976.1"/>
    <property type="molecule type" value="Genomic_DNA"/>
</dbReference>
<sequence>MILHRLLDYSVDFSLTSSLSSSDNAAIRTGSVLIPSCDLFRDAFDRNLDDRLVLQT</sequence>
<accession>A0AAP0LDH4</accession>